<evidence type="ECO:0000313" key="2">
    <source>
        <dbReference type="EMBL" id="XBS66915.1"/>
    </source>
</evidence>
<reference evidence="1" key="1">
    <citation type="submission" date="2024-06" db="EMBL/GenBank/DDBJ databases">
        <authorList>
            <person name="Dussert Y."/>
            <person name="Peccoud J."/>
            <person name="Pigeault R."/>
        </authorList>
    </citation>
    <scope>NUCLEOTIDE SEQUENCE</scope>
    <source>
        <strain evidence="1">WArc</strain>
    </source>
</reference>
<dbReference type="EMBL" id="CP157942">
    <property type="protein sequence ID" value="XBS66915.1"/>
    <property type="molecule type" value="Genomic_DNA"/>
</dbReference>
<dbReference type="EMBL" id="CP157942">
    <property type="protein sequence ID" value="XBS66664.1"/>
    <property type="molecule type" value="Genomic_DNA"/>
</dbReference>
<evidence type="ECO:0000313" key="1">
    <source>
        <dbReference type="EMBL" id="XBS66664.1"/>
    </source>
</evidence>
<name>A0AAU7Q0X1_9RICK</name>
<accession>A0AAU7Q0X1</accession>
<dbReference type="AlphaFoldDB" id="A0AAU7Q0X1"/>
<dbReference type="RefSeq" id="WP_349967101.1">
    <property type="nucleotide sequence ID" value="NZ_CP157942.1"/>
</dbReference>
<evidence type="ECO:0008006" key="3">
    <source>
        <dbReference type="Google" id="ProtNLM"/>
    </source>
</evidence>
<organism evidence="1">
    <name type="scientific">Wolbachia endosymbiont of Armadillidium arcangelii</name>
    <dbReference type="NCBI Taxonomy" id="3158571"/>
    <lineage>
        <taxon>Bacteria</taxon>
        <taxon>Pseudomonadati</taxon>
        <taxon>Pseudomonadota</taxon>
        <taxon>Alphaproteobacteria</taxon>
        <taxon>Rickettsiales</taxon>
        <taxon>Anaplasmataceae</taxon>
        <taxon>Wolbachieae</taxon>
        <taxon>Wolbachia</taxon>
    </lineage>
</organism>
<protein>
    <recommendedName>
        <fullName evidence="3">Transposase</fullName>
    </recommendedName>
</protein>
<sequence>MKYYSGLDISLKETFISIVDEKGKIVEEEVVASESKAIAEYLLSQSKEYEAIGIEGYKESSSCISKKTSCNYA</sequence>
<proteinExistence type="predicted"/>
<gene>
    <name evidence="1" type="ORF">ABLO99_05335</name>
    <name evidence="2" type="ORF">ABLO99_07045</name>
</gene>